<protein>
    <submittedName>
        <fullName evidence="1">16816_t:CDS:1</fullName>
    </submittedName>
</protein>
<feature type="non-terminal residue" evidence="1">
    <location>
        <position position="119"/>
    </location>
</feature>
<dbReference type="Proteomes" id="UP000789920">
    <property type="component" value="Unassembled WGS sequence"/>
</dbReference>
<name>A0ACA9PST4_9GLOM</name>
<gene>
    <name evidence="1" type="ORF">RPERSI_LOCUS11384</name>
</gene>
<evidence type="ECO:0000313" key="2">
    <source>
        <dbReference type="Proteomes" id="UP000789920"/>
    </source>
</evidence>
<dbReference type="EMBL" id="CAJVQC010023400">
    <property type="protein sequence ID" value="CAG8722118.1"/>
    <property type="molecule type" value="Genomic_DNA"/>
</dbReference>
<proteinExistence type="predicted"/>
<accession>A0ACA9PST4</accession>
<evidence type="ECO:0000313" key="1">
    <source>
        <dbReference type="EMBL" id="CAG8722118.1"/>
    </source>
</evidence>
<reference evidence="1" key="1">
    <citation type="submission" date="2021-06" db="EMBL/GenBank/DDBJ databases">
        <authorList>
            <person name="Kallberg Y."/>
            <person name="Tangrot J."/>
            <person name="Rosling A."/>
        </authorList>
    </citation>
    <scope>NUCLEOTIDE SEQUENCE</scope>
    <source>
        <strain evidence="1">MA461A</strain>
    </source>
</reference>
<comment type="caution">
    <text evidence="1">The sequence shown here is derived from an EMBL/GenBank/DDBJ whole genome shotgun (WGS) entry which is preliminary data.</text>
</comment>
<keyword evidence="2" id="KW-1185">Reference proteome</keyword>
<organism evidence="1 2">
    <name type="scientific">Racocetra persica</name>
    <dbReference type="NCBI Taxonomy" id="160502"/>
    <lineage>
        <taxon>Eukaryota</taxon>
        <taxon>Fungi</taxon>
        <taxon>Fungi incertae sedis</taxon>
        <taxon>Mucoromycota</taxon>
        <taxon>Glomeromycotina</taxon>
        <taxon>Glomeromycetes</taxon>
        <taxon>Diversisporales</taxon>
        <taxon>Gigasporaceae</taxon>
        <taxon>Racocetra</taxon>
    </lineage>
</organism>
<sequence>MAQDSTNIKETIGALDDYVLLGRSGLRISPLCLGALTFGEASGPFAKVGSNNVESKKVFDYYYERGGNFFDTANVYNFGASERFLGEYVADKRSHVVIATKYTLNSTSYVPDVRFNPNA</sequence>